<dbReference type="Gene3D" id="3.40.50.300">
    <property type="entry name" value="P-loop containing nucleotide triphosphate hydrolases"/>
    <property type="match status" value="1"/>
</dbReference>
<dbReference type="SUPFAM" id="SSF52540">
    <property type="entry name" value="P-loop containing nucleoside triphosphate hydrolases"/>
    <property type="match status" value="1"/>
</dbReference>
<evidence type="ECO:0000256" key="1">
    <source>
        <dbReference type="ARBA" id="ARBA00004651"/>
    </source>
</evidence>
<dbReference type="Proteomes" id="UP000256971">
    <property type="component" value="Chromosome"/>
</dbReference>
<dbReference type="RefSeq" id="WP_064790234.1">
    <property type="nucleotide sequence ID" value="NZ_CP031555.1"/>
</dbReference>
<organism evidence="7 8">
    <name type="scientific">Thalassospira indica</name>
    <dbReference type="NCBI Taxonomy" id="1891279"/>
    <lineage>
        <taxon>Bacteria</taxon>
        <taxon>Pseudomonadati</taxon>
        <taxon>Pseudomonadota</taxon>
        <taxon>Alphaproteobacteria</taxon>
        <taxon>Rhodospirillales</taxon>
        <taxon>Thalassospiraceae</taxon>
        <taxon>Thalassospira</taxon>
    </lineage>
</organism>
<evidence type="ECO:0000313" key="8">
    <source>
        <dbReference type="Proteomes" id="UP000256971"/>
    </source>
</evidence>
<reference evidence="7 8" key="1">
    <citation type="submission" date="2018-08" db="EMBL/GenBank/DDBJ databases">
        <title>Complete genome sequence of type strain Thalassospira indica MCCC 1A01103T, isolated from isolated from deep seawater of the Indian Ocean.</title>
        <authorList>
            <person name="Liu Y."/>
        </authorList>
    </citation>
    <scope>NUCLEOTIDE SEQUENCE [LARGE SCALE GENOMIC DNA]</scope>
    <source>
        <strain evidence="7 8">PB8BT</strain>
    </source>
</reference>
<evidence type="ECO:0000256" key="4">
    <source>
        <dbReference type="ARBA" id="ARBA00022692"/>
    </source>
</evidence>
<comment type="subcellular location">
    <subcellularLocation>
        <location evidence="1">Cell membrane</location>
        <topology evidence="1">Multi-pass membrane protein</topology>
    </subcellularLocation>
</comment>
<dbReference type="CDD" id="cd01127">
    <property type="entry name" value="TrwB_TraG_TraD_VirD4"/>
    <property type="match status" value="1"/>
</dbReference>
<proteinExistence type="inferred from homology"/>
<protein>
    <submittedName>
        <fullName evidence="7">Type IV secretory system conjugative DNA transfer family protein</fullName>
    </submittedName>
</protein>
<evidence type="ECO:0000256" key="5">
    <source>
        <dbReference type="ARBA" id="ARBA00022989"/>
    </source>
</evidence>
<dbReference type="InterPro" id="IPR027417">
    <property type="entry name" value="P-loop_NTPase"/>
</dbReference>
<evidence type="ECO:0000256" key="6">
    <source>
        <dbReference type="ARBA" id="ARBA00023136"/>
    </source>
</evidence>
<dbReference type="Pfam" id="PF02534">
    <property type="entry name" value="T4SS-DNA_transf"/>
    <property type="match status" value="1"/>
</dbReference>
<keyword evidence="3" id="KW-1003">Cell membrane</keyword>
<keyword evidence="4" id="KW-0812">Transmembrane</keyword>
<keyword evidence="6" id="KW-0472">Membrane</keyword>
<accession>A0ABN5NRC0</accession>
<comment type="similarity">
    <text evidence="2">Belongs to the VirD4/TraG family.</text>
</comment>
<name>A0ABN5NRC0_9PROT</name>
<dbReference type="InterPro" id="IPR003688">
    <property type="entry name" value="TraG/VirD4"/>
</dbReference>
<dbReference type="PANTHER" id="PTHR37937:SF1">
    <property type="entry name" value="CONJUGATIVE TRANSFER: DNA TRANSPORT"/>
    <property type="match status" value="1"/>
</dbReference>
<evidence type="ECO:0000256" key="2">
    <source>
        <dbReference type="ARBA" id="ARBA00008806"/>
    </source>
</evidence>
<evidence type="ECO:0000313" key="7">
    <source>
        <dbReference type="EMBL" id="AXO16508.1"/>
    </source>
</evidence>
<keyword evidence="5" id="KW-1133">Transmembrane helix</keyword>
<evidence type="ECO:0000256" key="3">
    <source>
        <dbReference type="ARBA" id="ARBA00022475"/>
    </source>
</evidence>
<dbReference type="InterPro" id="IPR051539">
    <property type="entry name" value="T4SS-coupling_protein"/>
</dbReference>
<keyword evidence="8" id="KW-1185">Reference proteome</keyword>
<gene>
    <name evidence="7" type="ORF">DY252_21425</name>
</gene>
<dbReference type="EMBL" id="CP031555">
    <property type="protein sequence ID" value="AXO16508.1"/>
    <property type="molecule type" value="Genomic_DNA"/>
</dbReference>
<dbReference type="Gene3D" id="1.10.8.80">
    <property type="entry name" value="Magnesium chelatase subunit I, C-Terminal domain"/>
    <property type="match status" value="1"/>
</dbReference>
<sequence>MDGLIVLIVIAAIVALVFLSPAYFRSLGAVYKDSYNQAKRQGLARQAAEGKKPYGAPWEQTYGSAYFMIPEQMIAAGIGMSGETFQQRVAADEQRTFRLLGLSGFNGKFAVNVLERDGHILTIAPTRSGKGVSAVIPNLMTYTGSMVVNDVKGELYAVTSDWRRRLGHRVLRFAPFESDTDFWNPFDFIEEDDEDAWEEARTFAELLLPERTQNEEFWNSEAKNLLSGVILHMVNTLPEEERTMWQLRHLLTQEQEEFDLLLAEMAASNQAMVQRAASTFLRADVKVRDGIMSTLNSHMGIWDSPRLKHMMSKNSYRLPRMLFEPMTVYFSIPPGKLDSYAPVIRLFMGTLIKHFSGYSGKCDYPVQFMLDEFPALGRMKVVEDGITYMAGYGINFWLFAQDLKQLVATYGDKAESIIANCTVKQFFGVSDFETAQLVSHMCGSTTIPHISYSSESGVVFKPASLATGTGERPLVTPNEVMSLPSDAQLLFFQGQQVVSAAKINYLTDDLFKDENGQPHYNPNPYHR</sequence>
<dbReference type="PANTHER" id="PTHR37937">
    <property type="entry name" value="CONJUGATIVE TRANSFER: DNA TRANSPORT"/>
    <property type="match status" value="1"/>
</dbReference>